<evidence type="ECO:0000259" key="4">
    <source>
        <dbReference type="PROSITE" id="PS50048"/>
    </source>
</evidence>
<evidence type="ECO:0000256" key="1">
    <source>
        <dbReference type="ARBA" id="ARBA00022723"/>
    </source>
</evidence>
<dbReference type="InterPro" id="IPR050797">
    <property type="entry name" value="Carb_Metab_Trans_Reg"/>
</dbReference>
<dbReference type="PANTHER" id="PTHR31668:SF4">
    <property type="entry name" value="TRANSCRIPTIONAL ACTIVATOR PROTEIN DAL81"/>
    <property type="match status" value="1"/>
</dbReference>
<evidence type="ECO:0000256" key="2">
    <source>
        <dbReference type="ARBA" id="ARBA00023242"/>
    </source>
</evidence>
<dbReference type="EMBL" id="JAVRRL010000016">
    <property type="protein sequence ID" value="KAK5114657.1"/>
    <property type="molecule type" value="Genomic_DNA"/>
</dbReference>
<protein>
    <recommendedName>
        <fullName evidence="4">Zn(2)-C6 fungal-type domain-containing protein</fullName>
    </recommendedName>
</protein>
<proteinExistence type="predicted"/>
<name>A0AAN7TMC5_9PEZI</name>
<dbReference type="GO" id="GO:0001080">
    <property type="term" value="P:nitrogen catabolite activation of transcription from RNA polymerase II promoter"/>
    <property type="evidence" value="ECO:0007669"/>
    <property type="project" value="TreeGrafter"/>
</dbReference>
<dbReference type="AlphaFoldDB" id="A0AAN7TMC5"/>
<gene>
    <name evidence="5" type="ORF">LTR62_002230</name>
</gene>
<dbReference type="CDD" id="cd12148">
    <property type="entry name" value="fungal_TF_MHR"/>
    <property type="match status" value="1"/>
</dbReference>
<accession>A0AAN7TMC5</accession>
<dbReference type="CDD" id="cd00067">
    <property type="entry name" value="GAL4"/>
    <property type="match status" value="1"/>
</dbReference>
<dbReference type="GO" id="GO:0008270">
    <property type="term" value="F:zinc ion binding"/>
    <property type="evidence" value="ECO:0007669"/>
    <property type="project" value="InterPro"/>
</dbReference>
<dbReference type="PROSITE" id="PS00463">
    <property type="entry name" value="ZN2_CY6_FUNGAL_1"/>
    <property type="match status" value="1"/>
</dbReference>
<comment type="caution">
    <text evidence="5">The sequence shown here is derived from an EMBL/GenBank/DDBJ whole genome shotgun (WGS) entry which is preliminary data.</text>
</comment>
<keyword evidence="1" id="KW-0479">Metal-binding</keyword>
<feature type="domain" description="Zn(2)-C6 fungal-type" evidence="4">
    <location>
        <begin position="35"/>
        <end position="66"/>
    </location>
</feature>
<feature type="region of interest" description="Disordered" evidence="3">
    <location>
        <begin position="1"/>
        <end position="23"/>
    </location>
</feature>
<dbReference type="InterPro" id="IPR036864">
    <property type="entry name" value="Zn2-C6_fun-type_DNA-bd_sf"/>
</dbReference>
<dbReference type="GO" id="GO:0006351">
    <property type="term" value="P:DNA-templated transcription"/>
    <property type="evidence" value="ECO:0007669"/>
    <property type="project" value="InterPro"/>
</dbReference>
<dbReference type="Pfam" id="PF04082">
    <property type="entry name" value="Fungal_trans"/>
    <property type="match status" value="1"/>
</dbReference>
<dbReference type="GO" id="GO:0000981">
    <property type="term" value="F:DNA-binding transcription factor activity, RNA polymerase II-specific"/>
    <property type="evidence" value="ECO:0007669"/>
    <property type="project" value="InterPro"/>
</dbReference>
<evidence type="ECO:0000313" key="5">
    <source>
        <dbReference type="EMBL" id="KAK5114657.1"/>
    </source>
</evidence>
<dbReference type="GO" id="GO:0003677">
    <property type="term" value="F:DNA binding"/>
    <property type="evidence" value="ECO:0007669"/>
    <property type="project" value="InterPro"/>
</dbReference>
<dbReference type="SMART" id="SM00906">
    <property type="entry name" value="Fungal_trans"/>
    <property type="match status" value="1"/>
</dbReference>
<keyword evidence="2" id="KW-0539">Nucleus</keyword>
<dbReference type="InterPro" id="IPR007219">
    <property type="entry name" value="XnlR_reg_dom"/>
</dbReference>
<evidence type="ECO:0000256" key="3">
    <source>
        <dbReference type="SAM" id="MobiDB-lite"/>
    </source>
</evidence>
<dbReference type="Proteomes" id="UP001310890">
    <property type="component" value="Unassembled WGS sequence"/>
</dbReference>
<sequence>MPSFSQHSHEAMASIQAQQDNVDRARAYKSRNKRPCDFCRYKKAACHLDSTPPCELCARYNKECKFVESPAKRRRPNDANGSSVDLGMDNGAAFDSLGHNAFTTVAGEDHHPILGWDSGFTSFDLSSMAMTPALAPDSLIPFDPILYQQDVNGPFDSFDTVPSSSSSADMPGKVFGHRHQTSSRTSPVSLQSLQSLSPANMSMHLNMKLPFDSTSGEPSLDNQASSNAQIVGMSGDMDPYLLSRFRYDAYNEASLQSIRLRKMNQHSTAGGTAPAFFVISHNALASKAQPNHSPNPDKYRYELEEMVTDEVGKRLIRLFYRYVQPYFPLNTREGRNHSRDSAGIRSPSTVPTCILAALYGHALPFCAWDEKLCVNVYTPPSADALFRLAWKAVQPQIHTPNLAVLQTLLLLIQRRPTNKHVPDTPVKWALMSTTWSVAQTLGLNRDPTDWPLPSWEIKVRKRLAWATYIQEKWLALNSGRASHISQEDWDVPTLQASDFADADREGPDAPAGFYGQHFVKLGELTVIVDEILRDLFSLKAVKSLQGSLEATFEAAKPLRERLTAWHHSLPEGLLPQAIPHPPLSPPRRKSLSHDLDGNGSLYLAYITAKISLFRAMLRAPMPAMLETGGTTAATTALRTGALTVAREVLDFLEGLGAKELEAFWGSYARTNFTIASSFILLLFVTAPTLPDAQECLCLLKAWRSLLRVKSRSCDLLNMALLRVDGVFVAGPDQLIDLSPAAAQAWAESEQVE</sequence>
<organism evidence="5 6">
    <name type="scientific">Meristemomyces frigidus</name>
    <dbReference type="NCBI Taxonomy" id="1508187"/>
    <lineage>
        <taxon>Eukaryota</taxon>
        <taxon>Fungi</taxon>
        <taxon>Dikarya</taxon>
        <taxon>Ascomycota</taxon>
        <taxon>Pezizomycotina</taxon>
        <taxon>Dothideomycetes</taxon>
        <taxon>Dothideomycetidae</taxon>
        <taxon>Mycosphaerellales</taxon>
        <taxon>Teratosphaeriaceae</taxon>
        <taxon>Meristemomyces</taxon>
    </lineage>
</organism>
<reference evidence="5" key="1">
    <citation type="submission" date="2023-08" db="EMBL/GenBank/DDBJ databases">
        <title>Black Yeasts Isolated from many extreme environments.</title>
        <authorList>
            <person name="Coleine C."/>
            <person name="Stajich J.E."/>
            <person name="Selbmann L."/>
        </authorList>
    </citation>
    <scope>NUCLEOTIDE SEQUENCE</scope>
    <source>
        <strain evidence="5">CCFEE 5401</strain>
    </source>
</reference>
<dbReference type="Gene3D" id="4.10.240.10">
    <property type="entry name" value="Zn(2)-C6 fungal-type DNA-binding domain"/>
    <property type="match status" value="1"/>
</dbReference>
<feature type="region of interest" description="Disordered" evidence="3">
    <location>
        <begin position="159"/>
        <end position="190"/>
    </location>
</feature>
<dbReference type="PANTHER" id="PTHR31668">
    <property type="entry name" value="GLUCOSE TRANSPORT TRANSCRIPTION REGULATOR RGT1-RELATED-RELATED"/>
    <property type="match status" value="1"/>
</dbReference>
<dbReference type="GO" id="GO:0005634">
    <property type="term" value="C:nucleus"/>
    <property type="evidence" value="ECO:0007669"/>
    <property type="project" value="TreeGrafter"/>
</dbReference>
<dbReference type="PROSITE" id="PS50048">
    <property type="entry name" value="ZN2_CY6_FUNGAL_2"/>
    <property type="match status" value="1"/>
</dbReference>
<dbReference type="SUPFAM" id="SSF57701">
    <property type="entry name" value="Zn2/Cys6 DNA-binding domain"/>
    <property type="match status" value="1"/>
</dbReference>
<dbReference type="InterPro" id="IPR001138">
    <property type="entry name" value="Zn2Cys6_DnaBD"/>
</dbReference>
<evidence type="ECO:0000313" key="6">
    <source>
        <dbReference type="Proteomes" id="UP001310890"/>
    </source>
</evidence>